<comment type="caution">
    <text evidence="1">The sequence shown here is derived from an EMBL/GenBank/DDBJ whole genome shotgun (WGS) entry which is preliminary data.</text>
</comment>
<accession>A0ACB9FW41</accession>
<reference evidence="1 2" key="2">
    <citation type="journal article" date="2022" name="Mol. Ecol. Resour.">
        <title>The genomes of chicory, endive, great burdock and yacon provide insights into Asteraceae paleo-polyploidization history and plant inulin production.</title>
        <authorList>
            <person name="Fan W."/>
            <person name="Wang S."/>
            <person name="Wang H."/>
            <person name="Wang A."/>
            <person name="Jiang F."/>
            <person name="Liu H."/>
            <person name="Zhao H."/>
            <person name="Xu D."/>
            <person name="Zhang Y."/>
        </authorList>
    </citation>
    <scope>NUCLEOTIDE SEQUENCE [LARGE SCALE GENOMIC DNA]</scope>
    <source>
        <strain evidence="2">cv. Yunnan</strain>
        <tissue evidence="1">Leaves</tissue>
    </source>
</reference>
<keyword evidence="2" id="KW-1185">Reference proteome</keyword>
<dbReference type="EMBL" id="CM042033">
    <property type="protein sequence ID" value="KAI3775168.1"/>
    <property type="molecule type" value="Genomic_DNA"/>
</dbReference>
<protein>
    <submittedName>
        <fullName evidence="1">Uncharacterized protein</fullName>
    </submittedName>
</protein>
<dbReference type="Proteomes" id="UP001056120">
    <property type="component" value="Linkage Group LG16"/>
</dbReference>
<gene>
    <name evidence="1" type="ORF">L1987_49737</name>
</gene>
<reference evidence="2" key="1">
    <citation type="journal article" date="2022" name="Mol. Ecol. Resour.">
        <title>The genomes of chicory, endive, great burdock and yacon provide insights into Asteraceae palaeo-polyploidization history and plant inulin production.</title>
        <authorList>
            <person name="Fan W."/>
            <person name="Wang S."/>
            <person name="Wang H."/>
            <person name="Wang A."/>
            <person name="Jiang F."/>
            <person name="Liu H."/>
            <person name="Zhao H."/>
            <person name="Xu D."/>
            <person name="Zhang Y."/>
        </authorList>
    </citation>
    <scope>NUCLEOTIDE SEQUENCE [LARGE SCALE GENOMIC DNA]</scope>
    <source>
        <strain evidence="2">cv. Yunnan</strain>
    </source>
</reference>
<proteinExistence type="predicted"/>
<sequence>MCAFQFNSIQFNSIALKPNGPLQFDGLLNLQKPTFLHLRLHRSCSRSRKRTTTASSSSAARRLVAAHCTVLSSLHHDCRLPACLFQLSPETLENFSAIEKT</sequence>
<evidence type="ECO:0000313" key="2">
    <source>
        <dbReference type="Proteomes" id="UP001056120"/>
    </source>
</evidence>
<name>A0ACB9FW41_9ASTR</name>
<organism evidence="1 2">
    <name type="scientific">Smallanthus sonchifolius</name>
    <dbReference type="NCBI Taxonomy" id="185202"/>
    <lineage>
        <taxon>Eukaryota</taxon>
        <taxon>Viridiplantae</taxon>
        <taxon>Streptophyta</taxon>
        <taxon>Embryophyta</taxon>
        <taxon>Tracheophyta</taxon>
        <taxon>Spermatophyta</taxon>
        <taxon>Magnoliopsida</taxon>
        <taxon>eudicotyledons</taxon>
        <taxon>Gunneridae</taxon>
        <taxon>Pentapetalae</taxon>
        <taxon>asterids</taxon>
        <taxon>campanulids</taxon>
        <taxon>Asterales</taxon>
        <taxon>Asteraceae</taxon>
        <taxon>Asteroideae</taxon>
        <taxon>Heliantheae alliance</taxon>
        <taxon>Millerieae</taxon>
        <taxon>Smallanthus</taxon>
    </lineage>
</organism>
<evidence type="ECO:0000313" key="1">
    <source>
        <dbReference type="EMBL" id="KAI3775168.1"/>
    </source>
</evidence>